<dbReference type="PANTHER" id="PTHR43350">
    <property type="entry name" value="NAD-DEPENDENT ALCOHOL DEHYDROGENASE"/>
    <property type="match status" value="1"/>
</dbReference>
<dbReference type="SUPFAM" id="SSF51735">
    <property type="entry name" value="NAD(P)-binding Rossmann-fold domains"/>
    <property type="match status" value="1"/>
</dbReference>
<comment type="similarity">
    <text evidence="2">Belongs to the zinc-containing alcohol dehydrogenase family.</text>
</comment>
<evidence type="ECO:0000313" key="9">
    <source>
        <dbReference type="Proteomes" id="UP000199518"/>
    </source>
</evidence>
<gene>
    <name evidence="8" type="ORF">SAMN05421753_10881</name>
</gene>
<dbReference type="RefSeq" id="WP_092050337.1">
    <property type="nucleotide sequence ID" value="NZ_FOQD01000008.1"/>
</dbReference>
<dbReference type="InterPro" id="IPR036291">
    <property type="entry name" value="NAD(P)-bd_dom_sf"/>
</dbReference>
<dbReference type="AlphaFoldDB" id="A0A1I3HIT2"/>
<dbReference type="OrthoDB" id="9769198at2"/>
<proteinExistence type="inferred from homology"/>
<comment type="cofactor">
    <cofactor evidence="1">
        <name>Zn(2+)</name>
        <dbReference type="ChEBI" id="CHEBI:29105"/>
    </cofactor>
</comment>
<keyword evidence="9" id="KW-1185">Reference proteome</keyword>
<evidence type="ECO:0000256" key="2">
    <source>
        <dbReference type="ARBA" id="ARBA00008072"/>
    </source>
</evidence>
<dbReference type="Pfam" id="PF16912">
    <property type="entry name" value="Glu_dehyd_C"/>
    <property type="match status" value="1"/>
</dbReference>
<dbReference type="Proteomes" id="UP000199518">
    <property type="component" value="Unassembled WGS sequence"/>
</dbReference>
<evidence type="ECO:0000256" key="1">
    <source>
        <dbReference type="ARBA" id="ARBA00001947"/>
    </source>
</evidence>
<keyword evidence="4" id="KW-0862">Zinc</keyword>
<dbReference type="STRING" id="1576369.SAMN05421753_10881"/>
<evidence type="ECO:0000259" key="6">
    <source>
        <dbReference type="Pfam" id="PF08240"/>
    </source>
</evidence>
<dbReference type="InterPro" id="IPR031640">
    <property type="entry name" value="Glu_dehyd_C"/>
</dbReference>
<dbReference type="SUPFAM" id="SSF50129">
    <property type="entry name" value="GroES-like"/>
    <property type="match status" value="1"/>
</dbReference>
<name>A0A1I3HIT2_9PLAN</name>
<dbReference type="Gene3D" id="3.90.180.10">
    <property type="entry name" value="Medium-chain alcohol dehydrogenases, catalytic domain"/>
    <property type="match status" value="1"/>
</dbReference>
<protein>
    <submittedName>
        <fullName evidence="8">Threonine dehydrogenase</fullName>
    </submittedName>
</protein>
<dbReference type="Pfam" id="PF08240">
    <property type="entry name" value="ADH_N"/>
    <property type="match status" value="1"/>
</dbReference>
<dbReference type="PANTHER" id="PTHR43350:SF2">
    <property type="entry name" value="GROES-LIKE ZINC-BINDING ALCOHOL DEHYDROGENASE FAMILY PROTEIN"/>
    <property type="match status" value="1"/>
</dbReference>
<dbReference type="CDD" id="cd08242">
    <property type="entry name" value="MDR_like"/>
    <property type="match status" value="1"/>
</dbReference>
<evidence type="ECO:0000259" key="7">
    <source>
        <dbReference type="Pfam" id="PF16912"/>
    </source>
</evidence>
<evidence type="ECO:0000256" key="5">
    <source>
        <dbReference type="ARBA" id="ARBA00023002"/>
    </source>
</evidence>
<dbReference type="Gene3D" id="3.40.50.720">
    <property type="entry name" value="NAD(P)-binding Rossmann-like Domain"/>
    <property type="match status" value="1"/>
</dbReference>
<keyword evidence="3" id="KW-0479">Metal-binding</keyword>
<dbReference type="InterPro" id="IPR011032">
    <property type="entry name" value="GroES-like_sf"/>
</dbReference>
<accession>A0A1I3HIT2</accession>
<dbReference type="EMBL" id="FOQD01000008">
    <property type="protein sequence ID" value="SFI35592.1"/>
    <property type="molecule type" value="Genomic_DNA"/>
</dbReference>
<evidence type="ECO:0000313" key="8">
    <source>
        <dbReference type="EMBL" id="SFI35592.1"/>
    </source>
</evidence>
<dbReference type="GO" id="GO:0046872">
    <property type="term" value="F:metal ion binding"/>
    <property type="evidence" value="ECO:0007669"/>
    <property type="project" value="UniProtKB-KW"/>
</dbReference>
<evidence type="ECO:0000256" key="3">
    <source>
        <dbReference type="ARBA" id="ARBA00022723"/>
    </source>
</evidence>
<dbReference type="GO" id="GO:0016491">
    <property type="term" value="F:oxidoreductase activity"/>
    <property type="evidence" value="ECO:0007669"/>
    <property type="project" value="UniProtKB-KW"/>
</dbReference>
<evidence type="ECO:0000256" key="4">
    <source>
        <dbReference type="ARBA" id="ARBA00022833"/>
    </source>
</evidence>
<reference evidence="9" key="1">
    <citation type="submission" date="2016-10" db="EMBL/GenBank/DDBJ databases">
        <authorList>
            <person name="Varghese N."/>
            <person name="Submissions S."/>
        </authorList>
    </citation>
    <scope>NUCLEOTIDE SEQUENCE [LARGE SCALE GENOMIC DNA]</scope>
    <source>
        <strain evidence="9">DSM 26348</strain>
    </source>
</reference>
<organism evidence="8 9">
    <name type="scientific">Planctomicrobium piriforme</name>
    <dbReference type="NCBI Taxonomy" id="1576369"/>
    <lineage>
        <taxon>Bacteria</taxon>
        <taxon>Pseudomonadati</taxon>
        <taxon>Planctomycetota</taxon>
        <taxon>Planctomycetia</taxon>
        <taxon>Planctomycetales</taxon>
        <taxon>Planctomycetaceae</taxon>
        <taxon>Planctomicrobium</taxon>
    </lineage>
</organism>
<feature type="domain" description="Glucose dehydrogenase C-terminal" evidence="7">
    <location>
        <begin position="154"/>
        <end position="313"/>
    </location>
</feature>
<keyword evidence="5" id="KW-0560">Oxidoreductase</keyword>
<feature type="domain" description="Alcohol dehydrogenase-like N-terminal" evidence="6">
    <location>
        <begin position="23"/>
        <end position="124"/>
    </location>
</feature>
<dbReference type="InterPro" id="IPR013154">
    <property type="entry name" value="ADH-like_N"/>
</dbReference>
<sequence length="316" mass="33741">MRAVVLTEDGLEFRGDCIPATLPGQVPIRVLTAGICETDLQLFRGYMGFRGVLGHEFVGVAEAGKFVGQRVAGEINCACDRCETCRAGLRTHCPHRTVLGILNQDGAFADRVWLPEANLHPIPDNVSNDAAVFVEPLAAAFQIPAQLNLKGFRDIVVLGDGRLGNLCAQVLALHGRDPLVIGKHDEKLSLLQKLGIRIRRVDENQTARQADLVVDCTGSASGFADACRLVRPRGTIVLKTTVAGTTGPNLAPVVIDEINVIGSRCGPFPPAIAALTNGDIEVTSLITGRYPIEQAVAAFEQAQRKGQLKVLIDVSG</sequence>